<dbReference type="GO" id="GO:0009982">
    <property type="term" value="F:pseudouridine synthase activity"/>
    <property type="evidence" value="ECO:0007669"/>
    <property type="project" value="InterPro"/>
</dbReference>
<dbReference type="InterPro" id="IPR020103">
    <property type="entry name" value="PsdUridine_synth_cat_dom_sf"/>
</dbReference>
<dbReference type="Gene3D" id="3.30.2350.10">
    <property type="entry name" value="Pseudouridine synthase"/>
    <property type="match status" value="1"/>
</dbReference>
<evidence type="ECO:0000256" key="1">
    <source>
        <dbReference type="ARBA" id="ARBA00010876"/>
    </source>
</evidence>
<sequence>MHSRLSLPRNIFKLKPATKMARENALLLIKIMSMAFFSFTLGPLKRVVGFGVGKNGFDSPQCISKIASRHQRRCQYSGYRDTRLFYITSNSQNKILGQRERIKAVFKTARRLTATGLQDALDAGENFEEEYAHDDAKDEADNGMQPLKKFLPSIVDGFFIVKTFKTYQDSEFDLEQVQELVGSDDISRLEMTPRNISVPVALMMLHPEEYPSKSNARKACRKGRILIHRGPLEIDEESREEKINAKSCVRARVGDRVFPGDVLCEQIRIADGTVPVARHQKPPFELPVVFEDDHFAIVNKPAGIVVYGKKGADGDGFMNIRSAIPFAVSPSKIGTYSTLRRPKPVHRLDKPTSGLLIVAKTTPAMVNLSQQFRERKIKKTYTAIVNGIPPEPAESQISAKEAHLRGLDVNPDAGSDDRWQMIDHVLDEKSAVTAWRAIKYSNSIIASENVLTTVELKPKTGRFHQLRRHMSWVCECPIIGDNVYDGGGTAMGLRREGLFLCSNRVTLEHPFYNDWEENGNAVLQQLSDKEREGLWLSPEGKVMVTVSIELPDKFQSFISTENIQYAQLLESED</sequence>
<dbReference type="PANTHER" id="PTHR21600:SF87">
    <property type="entry name" value="RNA PSEUDOURIDYLATE SYNTHASE DOMAIN-CONTAINING PROTEIN 1"/>
    <property type="match status" value="1"/>
</dbReference>
<gene>
    <name evidence="3" type="ORF">PAUS00366_LOCUS7189</name>
    <name evidence="4" type="ORF">PAUS00366_LOCUS7190</name>
    <name evidence="5" type="ORF">PAUS00366_LOCUS7191</name>
    <name evidence="6" type="ORF">PAUS00366_LOCUS7192</name>
</gene>
<dbReference type="CDD" id="cd02869">
    <property type="entry name" value="PseudoU_synth_RluA_like"/>
    <property type="match status" value="1"/>
</dbReference>
<comment type="similarity">
    <text evidence="1">Belongs to the pseudouridine synthase RluA family.</text>
</comment>
<dbReference type="GO" id="GO:0000455">
    <property type="term" value="P:enzyme-directed rRNA pseudouridine synthesis"/>
    <property type="evidence" value="ECO:0007669"/>
    <property type="project" value="TreeGrafter"/>
</dbReference>
<dbReference type="PANTHER" id="PTHR21600">
    <property type="entry name" value="MITOCHONDRIAL RNA PSEUDOURIDINE SYNTHASE"/>
    <property type="match status" value="1"/>
</dbReference>
<dbReference type="AlphaFoldDB" id="A0A6U9XMK7"/>
<feature type="domain" description="Pseudouridine synthase RsuA/RluA-like" evidence="2">
    <location>
        <begin position="294"/>
        <end position="471"/>
    </location>
</feature>
<reference evidence="6" key="1">
    <citation type="submission" date="2021-01" db="EMBL/GenBank/DDBJ databases">
        <authorList>
            <person name="Corre E."/>
            <person name="Pelletier E."/>
            <person name="Niang G."/>
            <person name="Scheremetjew M."/>
            <person name="Finn R."/>
            <person name="Kale V."/>
            <person name="Holt S."/>
            <person name="Cochrane G."/>
            <person name="Meng A."/>
            <person name="Brown T."/>
            <person name="Cohen L."/>
        </authorList>
    </citation>
    <scope>NUCLEOTIDE SEQUENCE</scope>
    <source>
        <strain evidence="6">10249 10 AB</strain>
    </source>
</reference>
<proteinExistence type="inferred from homology"/>
<evidence type="ECO:0000313" key="5">
    <source>
        <dbReference type="EMBL" id="CAE0714439.1"/>
    </source>
</evidence>
<dbReference type="EMBL" id="HBIX01009415">
    <property type="protein sequence ID" value="CAE0714437.1"/>
    <property type="molecule type" value="Transcribed_RNA"/>
</dbReference>
<protein>
    <recommendedName>
        <fullName evidence="2">Pseudouridine synthase RsuA/RluA-like domain-containing protein</fullName>
    </recommendedName>
</protein>
<dbReference type="InterPro" id="IPR006224">
    <property type="entry name" value="PsdUridine_synth_RluA-like_CS"/>
</dbReference>
<evidence type="ECO:0000313" key="4">
    <source>
        <dbReference type="EMBL" id="CAE0714438.1"/>
    </source>
</evidence>
<dbReference type="PROSITE" id="PS01129">
    <property type="entry name" value="PSI_RLU"/>
    <property type="match status" value="1"/>
</dbReference>
<organism evidence="6">
    <name type="scientific">Pseudo-nitzschia australis</name>
    <dbReference type="NCBI Taxonomy" id="44445"/>
    <lineage>
        <taxon>Eukaryota</taxon>
        <taxon>Sar</taxon>
        <taxon>Stramenopiles</taxon>
        <taxon>Ochrophyta</taxon>
        <taxon>Bacillariophyta</taxon>
        <taxon>Bacillariophyceae</taxon>
        <taxon>Bacillariophycidae</taxon>
        <taxon>Bacillariales</taxon>
        <taxon>Bacillariaceae</taxon>
        <taxon>Pseudo-nitzschia</taxon>
    </lineage>
</organism>
<evidence type="ECO:0000313" key="6">
    <source>
        <dbReference type="EMBL" id="CAE0714440.1"/>
    </source>
</evidence>
<name>A0A6U9XMK7_9STRA</name>
<dbReference type="EMBL" id="HBIX01009417">
    <property type="protein sequence ID" value="CAE0714439.1"/>
    <property type="molecule type" value="Transcribed_RNA"/>
</dbReference>
<dbReference type="SUPFAM" id="SSF55120">
    <property type="entry name" value="Pseudouridine synthase"/>
    <property type="match status" value="1"/>
</dbReference>
<evidence type="ECO:0000313" key="3">
    <source>
        <dbReference type="EMBL" id="CAE0714437.1"/>
    </source>
</evidence>
<dbReference type="EMBL" id="HBIX01009418">
    <property type="protein sequence ID" value="CAE0714440.1"/>
    <property type="molecule type" value="Transcribed_RNA"/>
</dbReference>
<evidence type="ECO:0000259" key="2">
    <source>
        <dbReference type="Pfam" id="PF00849"/>
    </source>
</evidence>
<dbReference type="Pfam" id="PF00849">
    <property type="entry name" value="PseudoU_synth_2"/>
    <property type="match status" value="1"/>
</dbReference>
<dbReference type="GO" id="GO:0003723">
    <property type="term" value="F:RNA binding"/>
    <property type="evidence" value="ECO:0007669"/>
    <property type="project" value="InterPro"/>
</dbReference>
<dbReference type="EMBL" id="HBIX01009416">
    <property type="protein sequence ID" value="CAE0714438.1"/>
    <property type="molecule type" value="Transcribed_RNA"/>
</dbReference>
<accession>A0A6U9XMK7</accession>
<dbReference type="InterPro" id="IPR006145">
    <property type="entry name" value="PsdUridine_synth_RsuA/RluA"/>
</dbReference>
<dbReference type="InterPro" id="IPR050188">
    <property type="entry name" value="RluA_PseudoU_synthase"/>
</dbReference>